<dbReference type="PANTHER" id="PTHR24153">
    <property type="entry name" value="ESPIN"/>
    <property type="match status" value="1"/>
</dbReference>
<dbReference type="InterPro" id="IPR036770">
    <property type="entry name" value="Ankyrin_rpt-contain_sf"/>
</dbReference>
<organism evidence="3 4">
    <name type="scientific">Cyclotella cryptica</name>
    <dbReference type="NCBI Taxonomy" id="29204"/>
    <lineage>
        <taxon>Eukaryota</taxon>
        <taxon>Sar</taxon>
        <taxon>Stramenopiles</taxon>
        <taxon>Ochrophyta</taxon>
        <taxon>Bacillariophyta</taxon>
        <taxon>Coscinodiscophyceae</taxon>
        <taxon>Thalassiosirophycidae</taxon>
        <taxon>Stephanodiscales</taxon>
        <taxon>Stephanodiscaceae</taxon>
        <taxon>Cyclotella</taxon>
    </lineage>
</organism>
<dbReference type="Gene3D" id="1.25.40.20">
    <property type="entry name" value="Ankyrin repeat-containing domain"/>
    <property type="match status" value="1"/>
</dbReference>
<dbReference type="PANTHER" id="PTHR24153:SF8">
    <property type="entry name" value="FORKED, ISOFORM F"/>
    <property type="match status" value="1"/>
</dbReference>
<sequence length="239" mass="27112">MSFRKLINRRNGIRVVECDLKAFADNDFSTASHQLGCIHRYPQKMPSIKRTELACLPPEFQSGFLLHEAIKLGAPDDVLMFISERFPETLRQENGDGQFPPHVACSSGSSPEFISHCINMCPQAVAAKDNSGKTPIHHLCQSYHDSKRAVSSKTKRTMQQILWMLFRKAPASIVAEDNDGIDAIEYALESNLDVNFIQILQDMTSRFKENEARKASQRRCMMTRRNMERQHSPHAAYAA</sequence>
<evidence type="ECO:0000313" key="4">
    <source>
        <dbReference type="Proteomes" id="UP001516023"/>
    </source>
</evidence>
<keyword evidence="2" id="KW-0040">ANK repeat</keyword>
<proteinExistence type="predicted"/>
<keyword evidence="4" id="KW-1185">Reference proteome</keyword>
<gene>
    <name evidence="3" type="ORF">HJC23_005261</name>
</gene>
<dbReference type="InterPro" id="IPR052420">
    <property type="entry name" value="Espin/Espin-like"/>
</dbReference>
<reference evidence="3 4" key="1">
    <citation type="journal article" date="2020" name="G3 (Bethesda)">
        <title>Improved Reference Genome for Cyclotella cryptica CCMP332, a Model for Cell Wall Morphogenesis, Salinity Adaptation, and Lipid Production in Diatoms (Bacillariophyta).</title>
        <authorList>
            <person name="Roberts W.R."/>
            <person name="Downey K.M."/>
            <person name="Ruck E.C."/>
            <person name="Traller J.C."/>
            <person name="Alverson A.J."/>
        </authorList>
    </citation>
    <scope>NUCLEOTIDE SEQUENCE [LARGE SCALE GENOMIC DNA]</scope>
    <source>
        <strain evidence="3 4">CCMP332</strain>
    </source>
</reference>
<dbReference type="Proteomes" id="UP001516023">
    <property type="component" value="Unassembled WGS sequence"/>
</dbReference>
<keyword evidence="1" id="KW-0677">Repeat</keyword>
<dbReference type="AlphaFoldDB" id="A0ABD3PLI9"/>
<comment type="caution">
    <text evidence="3">The sequence shown here is derived from an EMBL/GenBank/DDBJ whole genome shotgun (WGS) entry which is preliminary data.</text>
</comment>
<evidence type="ECO:0000256" key="2">
    <source>
        <dbReference type="ARBA" id="ARBA00023043"/>
    </source>
</evidence>
<name>A0ABD3PLI9_9STRA</name>
<dbReference type="EMBL" id="JABMIG020000154">
    <property type="protein sequence ID" value="KAL3788602.1"/>
    <property type="molecule type" value="Genomic_DNA"/>
</dbReference>
<dbReference type="SUPFAM" id="SSF48403">
    <property type="entry name" value="Ankyrin repeat"/>
    <property type="match status" value="1"/>
</dbReference>
<protein>
    <submittedName>
        <fullName evidence="3">Uncharacterized protein</fullName>
    </submittedName>
</protein>
<evidence type="ECO:0000313" key="3">
    <source>
        <dbReference type="EMBL" id="KAL3788602.1"/>
    </source>
</evidence>
<accession>A0ABD3PLI9</accession>
<evidence type="ECO:0000256" key="1">
    <source>
        <dbReference type="ARBA" id="ARBA00022737"/>
    </source>
</evidence>